<evidence type="ECO:0000313" key="7">
    <source>
        <dbReference type="Proteomes" id="UP001209570"/>
    </source>
</evidence>
<dbReference type="PANTHER" id="PTHR45024">
    <property type="entry name" value="DEHYDROGENASES, SHORT CHAIN"/>
    <property type="match status" value="1"/>
</dbReference>
<name>A0AAD5LRS3_PYTIN</name>
<evidence type="ECO:0000256" key="2">
    <source>
        <dbReference type="ARBA" id="ARBA00006484"/>
    </source>
</evidence>
<sequence length="289" mass="32450">MRDQKYGRILNCTSGAGLYGNFGQVNYAAMKMGLVGFTNALNREGAKYNINVNAISPIGGTRLTEPVMPQDVYDALKPELTSPIVVYLCHPTCKEAGGLFEMGGAWVGKLRLQRTHGVGFPTDLSVFTPELVAEQWRDVVDFARVTHPTTTQEAFEPMMRNIKSPPTSLTTSRSHECHEAFNRLRAALRIEGPTLAKQISGVTEWRINKETWTVSFMNGHGSVVEGKDPRFSPDLYIEMDEHDFLDLASGRLRLQQALIRKKLRVQGDMKLAMKLQPFDDLFHRHSARL</sequence>
<dbReference type="GO" id="GO:0005777">
    <property type="term" value="C:peroxisome"/>
    <property type="evidence" value="ECO:0007669"/>
    <property type="project" value="UniProtKB-SubCell"/>
</dbReference>
<evidence type="ECO:0000259" key="5">
    <source>
        <dbReference type="Pfam" id="PF02036"/>
    </source>
</evidence>
<dbReference type="InterPro" id="IPR051687">
    <property type="entry name" value="Peroxisomal_Beta-Oxidation"/>
</dbReference>
<dbReference type="InterPro" id="IPR036291">
    <property type="entry name" value="NAD(P)-bd_dom_sf"/>
</dbReference>
<feature type="domain" description="SCP2" evidence="5">
    <location>
        <begin position="181"/>
        <end position="277"/>
    </location>
</feature>
<organism evidence="6 7">
    <name type="scientific">Pythium insidiosum</name>
    <name type="common">Pythiosis disease agent</name>
    <dbReference type="NCBI Taxonomy" id="114742"/>
    <lineage>
        <taxon>Eukaryota</taxon>
        <taxon>Sar</taxon>
        <taxon>Stramenopiles</taxon>
        <taxon>Oomycota</taxon>
        <taxon>Peronosporomycetes</taxon>
        <taxon>Pythiales</taxon>
        <taxon>Pythiaceae</taxon>
        <taxon>Pythium</taxon>
    </lineage>
</organism>
<gene>
    <name evidence="6" type="ORF">P43SY_011962</name>
</gene>
<comment type="similarity">
    <text evidence="2">Belongs to the short-chain dehydrogenases/reductases (SDR) family.</text>
</comment>
<comment type="subcellular location">
    <subcellularLocation>
        <location evidence="1">Peroxisome</location>
    </subcellularLocation>
</comment>
<dbReference type="Gene3D" id="3.30.1050.10">
    <property type="entry name" value="SCP2 sterol-binding domain"/>
    <property type="match status" value="1"/>
</dbReference>
<reference evidence="6" key="1">
    <citation type="submission" date="2021-12" db="EMBL/GenBank/DDBJ databases">
        <title>Prjna785345.</title>
        <authorList>
            <person name="Rujirawat T."/>
            <person name="Krajaejun T."/>
        </authorList>
    </citation>
    <scope>NUCLEOTIDE SEQUENCE</scope>
    <source>
        <strain evidence="6">Pi057C3</strain>
    </source>
</reference>
<keyword evidence="3" id="KW-0560">Oxidoreductase</keyword>
<dbReference type="PANTHER" id="PTHR45024:SF2">
    <property type="entry name" value="SCP2 DOMAIN-CONTAINING PROTEIN"/>
    <property type="match status" value="1"/>
</dbReference>
<evidence type="ECO:0000256" key="1">
    <source>
        <dbReference type="ARBA" id="ARBA00004275"/>
    </source>
</evidence>
<dbReference type="AlphaFoldDB" id="A0AAD5LRS3"/>
<proteinExistence type="inferred from homology"/>
<dbReference type="Gene3D" id="3.40.50.720">
    <property type="entry name" value="NAD(P)-binding Rossmann-like Domain"/>
    <property type="match status" value="1"/>
</dbReference>
<dbReference type="EMBL" id="JAKCXM010001583">
    <property type="protein sequence ID" value="KAJ0390817.1"/>
    <property type="molecule type" value="Genomic_DNA"/>
</dbReference>
<dbReference type="GO" id="GO:0016491">
    <property type="term" value="F:oxidoreductase activity"/>
    <property type="evidence" value="ECO:0007669"/>
    <property type="project" value="UniProtKB-KW"/>
</dbReference>
<keyword evidence="7" id="KW-1185">Reference proteome</keyword>
<dbReference type="InterPro" id="IPR003033">
    <property type="entry name" value="SCP2_sterol-bd_dom"/>
</dbReference>
<protein>
    <recommendedName>
        <fullName evidence="5">SCP2 domain-containing protein</fullName>
    </recommendedName>
</protein>
<dbReference type="InterPro" id="IPR036527">
    <property type="entry name" value="SCP2_sterol-bd_dom_sf"/>
</dbReference>
<evidence type="ECO:0000313" key="6">
    <source>
        <dbReference type="EMBL" id="KAJ0390817.1"/>
    </source>
</evidence>
<accession>A0AAD5LRS3</accession>
<comment type="caution">
    <text evidence="6">The sequence shown here is derived from an EMBL/GenBank/DDBJ whole genome shotgun (WGS) entry which is preliminary data.</text>
</comment>
<dbReference type="Proteomes" id="UP001209570">
    <property type="component" value="Unassembled WGS sequence"/>
</dbReference>
<evidence type="ECO:0000256" key="3">
    <source>
        <dbReference type="ARBA" id="ARBA00023002"/>
    </source>
</evidence>
<dbReference type="Pfam" id="PF00106">
    <property type="entry name" value="adh_short"/>
    <property type="match status" value="1"/>
</dbReference>
<dbReference type="Pfam" id="PF02036">
    <property type="entry name" value="SCP2"/>
    <property type="match status" value="1"/>
</dbReference>
<evidence type="ECO:0000256" key="4">
    <source>
        <dbReference type="ARBA" id="ARBA00023140"/>
    </source>
</evidence>
<dbReference type="SUPFAM" id="SSF55718">
    <property type="entry name" value="SCP-like"/>
    <property type="match status" value="1"/>
</dbReference>
<keyword evidence="4" id="KW-0576">Peroxisome</keyword>
<dbReference type="SUPFAM" id="SSF51735">
    <property type="entry name" value="NAD(P)-binding Rossmann-fold domains"/>
    <property type="match status" value="1"/>
</dbReference>
<dbReference type="InterPro" id="IPR002347">
    <property type="entry name" value="SDR_fam"/>
</dbReference>
<dbReference type="Gene3D" id="1.10.287.4290">
    <property type="match status" value="1"/>
</dbReference>
<dbReference type="PRINTS" id="PR00081">
    <property type="entry name" value="GDHRDH"/>
</dbReference>